<dbReference type="Pfam" id="PF00158">
    <property type="entry name" value="Sigma54_activat"/>
    <property type="match status" value="1"/>
</dbReference>
<evidence type="ECO:0000256" key="2">
    <source>
        <dbReference type="ARBA" id="ARBA00022840"/>
    </source>
</evidence>
<dbReference type="InterPro" id="IPR009057">
    <property type="entry name" value="Homeodomain-like_sf"/>
</dbReference>
<keyword evidence="5" id="KW-1185">Reference proteome</keyword>
<dbReference type="CDD" id="cd00009">
    <property type="entry name" value="AAA"/>
    <property type="match status" value="1"/>
</dbReference>
<dbReference type="Gene3D" id="3.40.50.300">
    <property type="entry name" value="P-loop containing nucleotide triphosphate hydrolases"/>
    <property type="match status" value="1"/>
</dbReference>
<proteinExistence type="predicted"/>
<dbReference type="PROSITE" id="PS00675">
    <property type="entry name" value="SIGMA54_INTERACT_1"/>
    <property type="match status" value="1"/>
</dbReference>
<accession>A0ABR9ZW74</accession>
<dbReference type="InterPro" id="IPR027417">
    <property type="entry name" value="P-loop_NTPase"/>
</dbReference>
<dbReference type="PANTHER" id="PTHR32071">
    <property type="entry name" value="TRANSCRIPTIONAL REGULATORY PROTEIN"/>
    <property type="match status" value="1"/>
</dbReference>
<dbReference type="PROSITE" id="PS00676">
    <property type="entry name" value="SIGMA54_INTERACT_2"/>
    <property type="match status" value="1"/>
</dbReference>
<evidence type="ECO:0000313" key="5">
    <source>
        <dbReference type="Proteomes" id="UP000614200"/>
    </source>
</evidence>
<dbReference type="SUPFAM" id="SSF52540">
    <property type="entry name" value="P-loop containing nucleoside triphosphate hydrolases"/>
    <property type="match status" value="1"/>
</dbReference>
<evidence type="ECO:0000313" key="4">
    <source>
        <dbReference type="EMBL" id="MBF4694694.1"/>
    </source>
</evidence>
<dbReference type="RefSeq" id="WP_194702933.1">
    <property type="nucleotide sequence ID" value="NZ_JADKNH010000010.1"/>
</dbReference>
<dbReference type="InterPro" id="IPR002078">
    <property type="entry name" value="Sigma_54_int"/>
</dbReference>
<dbReference type="PANTHER" id="PTHR32071:SF57">
    <property type="entry name" value="C4-DICARBOXYLATE TRANSPORT TRANSCRIPTIONAL REGULATORY PROTEIN DCTD"/>
    <property type="match status" value="1"/>
</dbReference>
<dbReference type="Gene3D" id="1.10.10.60">
    <property type="entry name" value="Homeodomain-like"/>
    <property type="match status" value="1"/>
</dbReference>
<evidence type="ECO:0000259" key="3">
    <source>
        <dbReference type="PROSITE" id="PS50045"/>
    </source>
</evidence>
<dbReference type="Proteomes" id="UP000614200">
    <property type="component" value="Unassembled WGS sequence"/>
</dbReference>
<dbReference type="Gene3D" id="1.10.8.60">
    <property type="match status" value="1"/>
</dbReference>
<comment type="caution">
    <text evidence="4">The sequence shown here is derived from an EMBL/GenBank/DDBJ whole genome shotgun (WGS) entry which is preliminary data.</text>
</comment>
<gene>
    <name evidence="4" type="ORF">ISU02_16395</name>
</gene>
<keyword evidence="1" id="KW-0547">Nucleotide-binding</keyword>
<dbReference type="EMBL" id="JADKNH010000010">
    <property type="protein sequence ID" value="MBF4694694.1"/>
    <property type="molecule type" value="Genomic_DNA"/>
</dbReference>
<name>A0ABR9ZW74_9FIRM</name>
<dbReference type="InterPro" id="IPR003593">
    <property type="entry name" value="AAA+_ATPase"/>
</dbReference>
<dbReference type="InterPro" id="IPR025662">
    <property type="entry name" value="Sigma_54_int_dom_ATP-bd_1"/>
</dbReference>
<protein>
    <submittedName>
        <fullName evidence="4">Sigma 54-interacting transcriptional regulator</fullName>
    </submittedName>
</protein>
<feature type="domain" description="Sigma-54 factor interaction" evidence="3">
    <location>
        <begin position="226"/>
        <end position="456"/>
    </location>
</feature>
<dbReference type="InterPro" id="IPR025943">
    <property type="entry name" value="Sigma_54_int_dom_ATP-bd_2"/>
</dbReference>
<dbReference type="SUPFAM" id="SSF46689">
    <property type="entry name" value="Homeodomain-like"/>
    <property type="match status" value="1"/>
</dbReference>
<keyword evidence="2" id="KW-0067">ATP-binding</keyword>
<evidence type="ECO:0000256" key="1">
    <source>
        <dbReference type="ARBA" id="ARBA00022741"/>
    </source>
</evidence>
<dbReference type="Pfam" id="PF25601">
    <property type="entry name" value="AAA_lid_14"/>
    <property type="match status" value="1"/>
</dbReference>
<dbReference type="SMART" id="SM00382">
    <property type="entry name" value="AAA"/>
    <property type="match status" value="1"/>
</dbReference>
<sequence>MNTEILKAIGFVISNMTNQTTMVFDVDFNCIYGSNILPDDLALPVKGHRIYHFKFIDRSITQYQLFFSDKIVGYLYTCQLIRADDLEENMISEFVLSLLAYIQNSLKRQSNSLFFISNKYELLCYETETDIFYYNHNSKQLLDTYTSLTKHLQEKLTLHLKTAHDELGQNESIDPHNKKAFKNISEFIFKSENVKITIVLTAPLFDLLKIFEIYDNLSNCFTFEGILGKSISIHHTIEKAKKIARSNSTVLITGESGTGKELFARAIHYESKRAKAPFIPVNCAAIPDTLLESELFGYEAGSFTGALKTGKIGKFELAHGGSIFLDEIGDMPLHLQSKLLRVLQDRCIEKIGATNPIPIDVRVISATNKELHQRVDLGNFREDLFYRLSVIPLKLPALRDRKVDIIHIANYYLLEYCAEFSDVPKYFDDAVKDLFLNYFWPGNIREIKNVVEYAAVMCPDPCITTQYLPERFSNKSHRQRELFGNFVSEQHIQKLADLERAEIIKAIQYYNFSKEKIPQMIADLGISKATFYRRLRDYDIQL</sequence>
<reference evidence="4 5" key="1">
    <citation type="submission" date="2020-11" db="EMBL/GenBank/DDBJ databases">
        <title>Fusibacter basophilias sp. nov.</title>
        <authorList>
            <person name="Qiu D."/>
        </authorList>
    </citation>
    <scope>NUCLEOTIDE SEQUENCE [LARGE SCALE GENOMIC DNA]</scope>
    <source>
        <strain evidence="4 5">Q10-2</strain>
    </source>
</reference>
<dbReference type="InterPro" id="IPR058031">
    <property type="entry name" value="AAA_lid_NorR"/>
</dbReference>
<dbReference type="PROSITE" id="PS50045">
    <property type="entry name" value="SIGMA54_INTERACT_4"/>
    <property type="match status" value="1"/>
</dbReference>
<organism evidence="4 5">
    <name type="scientific">Fusibacter ferrireducens</name>
    <dbReference type="NCBI Taxonomy" id="2785058"/>
    <lineage>
        <taxon>Bacteria</taxon>
        <taxon>Bacillati</taxon>
        <taxon>Bacillota</taxon>
        <taxon>Clostridia</taxon>
        <taxon>Eubacteriales</taxon>
        <taxon>Eubacteriales Family XII. Incertae Sedis</taxon>
        <taxon>Fusibacter</taxon>
    </lineage>
</organism>